<dbReference type="AlphaFoldDB" id="I4AQX2"/>
<name>I4AQX2_BERLS</name>
<dbReference type="HOGENOM" id="CLU_165332_0_0_10"/>
<evidence type="ECO:0000313" key="2">
    <source>
        <dbReference type="Proteomes" id="UP000006054"/>
    </source>
</evidence>
<accession>I4AQX2</accession>
<dbReference type="OrthoDB" id="1444802at2"/>
<protein>
    <submittedName>
        <fullName evidence="1">Uncharacterized protein</fullName>
    </submittedName>
</protein>
<dbReference type="STRING" id="880071.Fleli_4061"/>
<proteinExistence type="predicted"/>
<dbReference type="Proteomes" id="UP000006054">
    <property type="component" value="Chromosome"/>
</dbReference>
<dbReference type="RefSeq" id="WP_014799780.1">
    <property type="nucleotide sequence ID" value="NC_018018.1"/>
</dbReference>
<dbReference type="eggNOG" id="ENOG5033I1Y">
    <property type="taxonomic scope" value="Bacteria"/>
</dbReference>
<gene>
    <name evidence="1" type="ordered locus">Fleli_4061</name>
</gene>
<dbReference type="EMBL" id="CP003345">
    <property type="protein sequence ID" value="AFM06357.1"/>
    <property type="molecule type" value="Genomic_DNA"/>
</dbReference>
<sequence>MGTFKVDGRMTVNTLKDKFKETFGYSLRVYKGNNAGRGARFADDKARLGEVADERESLAGLGEFEMPAEMSISEFETLFQEKFDIAVQVADADNEKLLDNDTTLKAK</sequence>
<keyword evidence="2" id="KW-1185">Reference proteome</keyword>
<organism evidence="1 2">
    <name type="scientific">Bernardetia litoralis (strain ATCC 23117 / DSM 6794 / NBRC 15988 / NCIMB 1366 / Fx l1 / Sio-4)</name>
    <name type="common">Flexibacter litoralis</name>
    <dbReference type="NCBI Taxonomy" id="880071"/>
    <lineage>
        <taxon>Bacteria</taxon>
        <taxon>Pseudomonadati</taxon>
        <taxon>Bacteroidota</taxon>
        <taxon>Cytophagia</taxon>
        <taxon>Cytophagales</taxon>
        <taxon>Bernardetiaceae</taxon>
        <taxon>Bernardetia</taxon>
    </lineage>
</organism>
<dbReference type="KEGG" id="fli:Fleli_4061"/>
<evidence type="ECO:0000313" key="1">
    <source>
        <dbReference type="EMBL" id="AFM06357.1"/>
    </source>
</evidence>
<reference evidence="2" key="1">
    <citation type="submission" date="2012-06" db="EMBL/GenBank/DDBJ databases">
        <title>The complete genome of Flexibacter litoralis DSM 6794.</title>
        <authorList>
            <person name="Lucas S."/>
            <person name="Copeland A."/>
            <person name="Lapidus A."/>
            <person name="Glavina del Rio T."/>
            <person name="Dalin E."/>
            <person name="Tice H."/>
            <person name="Bruce D."/>
            <person name="Goodwin L."/>
            <person name="Pitluck S."/>
            <person name="Peters L."/>
            <person name="Ovchinnikova G."/>
            <person name="Lu M."/>
            <person name="Kyrpides N."/>
            <person name="Mavromatis K."/>
            <person name="Ivanova N."/>
            <person name="Brettin T."/>
            <person name="Detter J.C."/>
            <person name="Han C."/>
            <person name="Larimer F."/>
            <person name="Land M."/>
            <person name="Hauser L."/>
            <person name="Markowitz V."/>
            <person name="Cheng J.-F."/>
            <person name="Hugenholtz P."/>
            <person name="Woyke T."/>
            <person name="Wu D."/>
            <person name="Spring S."/>
            <person name="Lang E."/>
            <person name="Kopitz M."/>
            <person name="Brambilla E."/>
            <person name="Klenk H.-P."/>
            <person name="Eisen J.A."/>
        </authorList>
    </citation>
    <scope>NUCLEOTIDE SEQUENCE [LARGE SCALE GENOMIC DNA]</scope>
    <source>
        <strain evidence="2">ATCC 23117 / DSM 6794 / NBRC 15988 / NCIMB 1366 / Sio-4</strain>
    </source>
</reference>